<dbReference type="PaxDb" id="8022-A0A060XBY8"/>
<sequence length="99" mass="11656">MEELVTIIEQRNHIINSLDQDRQREKEEDVLFSMIKKKDLKKRIWERPEDVKSKVQAHEDAEVELDSGSPYKEGTNRSIFVNKNTLSHNVMSHNHNNVS</sequence>
<evidence type="ECO:0000259" key="2">
    <source>
        <dbReference type="PROSITE" id="PS51848"/>
    </source>
</evidence>
<gene>
    <name evidence="3" type="ORF">GSONMT00032986001</name>
</gene>
<dbReference type="InterPro" id="IPR022735">
    <property type="entry name" value="bMERB_dom"/>
</dbReference>
<dbReference type="EMBL" id="FR904968">
    <property type="protein sequence ID" value="CDQ74370.1"/>
    <property type="molecule type" value="Genomic_DNA"/>
</dbReference>
<evidence type="ECO:0000256" key="1">
    <source>
        <dbReference type="SAM" id="MobiDB-lite"/>
    </source>
</evidence>
<dbReference type="Proteomes" id="UP000193380">
    <property type="component" value="Unassembled WGS sequence"/>
</dbReference>
<organism evidence="3 4">
    <name type="scientific">Oncorhynchus mykiss</name>
    <name type="common">Rainbow trout</name>
    <name type="synonym">Salmo gairdneri</name>
    <dbReference type="NCBI Taxonomy" id="8022"/>
    <lineage>
        <taxon>Eukaryota</taxon>
        <taxon>Metazoa</taxon>
        <taxon>Chordata</taxon>
        <taxon>Craniata</taxon>
        <taxon>Vertebrata</taxon>
        <taxon>Euteleostomi</taxon>
        <taxon>Actinopterygii</taxon>
        <taxon>Neopterygii</taxon>
        <taxon>Teleostei</taxon>
        <taxon>Protacanthopterygii</taxon>
        <taxon>Salmoniformes</taxon>
        <taxon>Salmonidae</taxon>
        <taxon>Salmoninae</taxon>
        <taxon>Oncorhynchus</taxon>
    </lineage>
</organism>
<name>A0A060XBY8_ONCMY</name>
<feature type="region of interest" description="Disordered" evidence="1">
    <location>
        <begin position="57"/>
        <end position="76"/>
    </location>
</feature>
<reference evidence="3" key="1">
    <citation type="journal article" date="2014" name="Nat. Commun.">
        <title>The rainbow trout genome provides novel insights into evolution after whole-genome duplication in vertebrates.</title>
        <authorList>
            <person name="Berthelot C."/>
            <person name="Brunet F."/>
            <person name="Chalopin D."/>
            <person name="Juanchich A."/>
            <person name="Bernard M."/>
            <person name="Noel B."/>
            <person name="Bento P."/>
            <person name="Da Silva C."/>
            <person name="Labadie K."/>
            <person name="Alberti A."/>
            <person name="Aury J.M."/>
            <person name="Louis A."/>
            <person name="Dehais P."/>
            <person name="Bardou P."/>
            <person name="Montfort J."/>
            <person name="Klopp C."/>
            <person name="Cabau C."/>
            <person name="Gaspin C."/>
            <person name="Thorgaard G.H."/>
            <person name="Boussaha M."/>
            <person name="Quillet E."/>
            <person name="Guyomard R."/>
            <person name="Galiana D."/>
            <person name="Bobe J."/>
            <person name="Volff J.N."/>
            <person name="Genet C."/>
            <person name="Wincker P."/>
            <person name="Jaillon O."/>
            <person name="Roest Crollius H."/>
            <person name="Guiguen Y."/>
        </authorList>
    </citation>
    <scope>NUCLEOTIDE SEQUENCE [LARGE SCALE GENOMIC DNA]</scope>
</reference>
<reference evidence="3" key="2">
    <citation type="submission" date="2014-03" db="EMBL/GenBank/DDBJ databases">
        <authorList>
            <person name="Genoscope - CEA"/>
        </authorList>
    </citation>
    <scope>NUCLEOTIDE SEQUENCE</scope>
</reference>
<dbReference type="STRING" id="8022.A0A060XBY8"/>
<proteinExistence type="predicted"/>
<protein>
    <recommendedName>
        <fullName evidence="2">BMERB domain-containing protein</fullName>
    </recommendedName>
</protein>
<dbReference type="Pfam" id="PF12130">
    <property type="entry name" value="bMERB_dom"/>
    <property type="match status" value="1"/>
</dbReference>
<accession>A0A060XBY8</accession>
<evidence type="ECO:0000313" key="4">
    <source>
        <dbReference type="Proteomes" id="UP000193380"/>
    </source>
</evidence>
<dbReference type="PROSITE" id="PS51848">
    <property type="entry name" value="BMERB"/>
    <property type="match status" value="1"/>
</dbReference>
<dbReference type="AlphaFoldDB" id="A0A060XBY8"/>
<evidence type="ECO:0000313" key="3">
    <source>
        <dbReference type="EMBL" id="CDQ74370.1"/>
    </source>
</evidence>
<feature type="domain" description="BMERB" evidence="2">
    <location>
        <begin position="1"/>
        <end position="34"/>
    </location>
</feature>